<organism evidence="10 11">
    <name type="scientific">Bacillus swezeyi</name>
    <dbReference type="NCBI Taxonomy" id="1925020"/>
    <lineage>
        <taxon>Bacteria</taxon>
        <taxon>Bacillati</taxon>
        <taxon>Bacillota</taxon>
        <taxon>Bacilli</taxon>
        <taxon>Bacillales</taxon>
        <taxon>Bacillaceae</taxon>
        <taxon>Bacillus</taxon>
    </lineage>
</organism>
<keyword evidence="5 8" id="KW-1133">Transmembrane helix</keyword>
<dbReference type="EMBL" id="MTJL01000008">
    <property type="protein sequence ID" value="OMI08010.1"/>
    <property type="molecule type" value="Genomic_DNA"/>
</dbReference>
<evidence type="ECO:0000256" key="7">
    <source>
        <dbReference type="RuleBase" id="RU003942"/>
    </source>
</evidence>
<dbReference type="FunFam" id="1.10.3730.20:FF:000001">
    <property type="entry name" value="Quaternary ammonium compound resistance transporter SugE"/>
    <property type="match status" value="1"/>
</dbReference>
<sequence>MKGIIFLAAAILSEVFGSTMLKLSEGFSAPGPAAGVVAGFAASFTFLSFSLKTMSLSSAYATWAGTGTALTAAIGYFMFNEPFSMKTLFGLILIIGGVFLLNSKHADSADTEPSLSIEM</sequence>
<dbReference type="EMBL" id="QSND01000001">
    <property type="protein sequence ID" value="KAA6452763.1"/>
    <property type="molecule type" value="Genomic_DNA"/>
</dbReference>
<name>A0A1R1QTL8_9BACI</name>
<dbReference type="PANTHER" id="PTHR30561">
    <property type="entry name" value="SMR FAMILY PROTON-DEPENDENT DRUG EFFLUX TRANSPORTER SUGE"/>
    <property type="match status" value="1"/>
</dbReference>
<protein>
    <submittedName>
        <fullName evidence="10">QacE family quaternary ammonium compound efflux SMR transporter</fullName>
    </submittedName>
</protein>
<dbReference type="SUPFAM" id="SSF103481">
    <property type="entry name" value="Multidrug resistance efflux transporter EmrE"/>
    <property type="match status" value="1"/>
</dbReference>
<evidence type="ECO:0000313" key="9">
    <source>
        <dbReference type="EMBL" id="KAA6452763.1"/>
    </source>
</evidence>
<evidence type="ECO:0000256" key="2">
    <source>
        <dbReference type="ARBA" id="ARBA00022448"/>
    </source>
</evidence>
<evidence type="ECO:0000256" key="6">
    <source>
        <dbReference type="ARBA" id="ARBA00023136"/>
    </source>
</evidence>
<dbReference type="InterPro" id="IPR045324">
    <property type="entry name" value="Small_multidrug_res"/>
</dbReference>
<dbReference type="STRING" id="1925020.BTA30_07425"/>
<dbReference type="Proteomes" id="UP000187367">
    <property type="component" value="Unassembled WGS sequence"/>
</dbReference>
<comment type="subcellular location">
    <subcellularLocation>
        <location evidence="1 7">Cell membrane</location>
        <topology evidence="1 7">Multi-pass membrane protein</topology>
    </subcellularLocation>
</comment>
<dbReference type="Proteomes" id="UP000324326">
    <property type="component" value="Unassembled WGS sequence"/>
</dbReference>
<dbReference type="PANTHER" id="PTHR30561:SF1">
    <property type="entry name" value="MULTIDRUG TRANSPORTER EMRE"/>
    <property type="match status" value="1"/>
</dbReference>
<gene>
    <name evidence="10" type="ORF">BW143_05275</name>
    <name evidence="9" type="ORF">DX927_00660</name>
</gene>
<reference evidence="10 11" key="1">
    <citation type="submission" date="2017-01" db="EMBL/GenBank/DDBJ databases">
        <title>Bacillus phylogenomics.</title>
        <authorList>
            <person name="Dunlap C."/>
        </authorList>
    </citation>
    <scope>NUCLEOTIDE SEQUENCE [LARGE SCALE GENOMIC DNA]</scope>
    <source>
        <strain evidence="10 11">NRRL B-41282</strain>
    </source>
</reference>
<keyword evidence="4 7" id="KW-0812">Transmembrane</keyword>
<feature type="transmembrane region" description="Helical" evidence="8">
    <location>
        <begin position="58"/>
        <end position="77"/>
    </location>
</feature>
<comment type="similarity">
    <text evidence="7">Belongs to the drug/metabolite transporter (DMT) superfamily. Small multidrug resistance (SMR) (TC 2.A.7.1) family.</text>
</comment>
<evidence type="ECO:0000256" key="1">
    <source>
        <dbReference type="ARBA" id="ARBA00004651"/>
    </source>
</evidence>
<evidence type="ECO:0000256" key="5">
    <source>
        <dbReference type="ARBA" id="ARBA00022989"/>
    </source>
</evidence>
<evidence type="ECO:0000313" key="11">
    <source>
        <dbReference type="Proteomes" id="UP000187367"/>
    </source>
</evidence>
<feature type="transmembrane region" description="Helical" evidence="8">
    <location>
        <begin position="83"/>
        <end position="101"/>
    </location>
</feature>
<dbReference type="InterPro" id="IPR037185">
    <property type="entry name" value="EmrE-like"/>
</dbReference>
<comment type="caution">
    <text evidence="10">The sequence shown here is derived from an EMBL/GenBank/DDBJ whole genome shotgun (WGS) entry which is preliminary data.</text>
</comment>
<dbReference type="GeneID" id="92789793"/>
<dbReference type="GO" id="GO:0022857">
    <property type="term" value="F:transmembrane transporter activity"/>
    <property type="evidence" value="ECO:0007669"/>
    <property type="project" value="InterPro"/>
</dbReference>
<dbReference type="InterPro" id="IPR000390">
    <property type="entry name" value="Small_drug/metabolite_transptr"/>
</dbReference>
<keyword evidence="2" id="KW-0813">Transport</keyword>
<accession>A0A1R1RZL2</accession>
<accession>A0A1R1QTL8</accession>
<reference evidence="9 12" key="2">
    <citation type="submission" date="2018-08" db="EMBL/GenBank/DDBJ databases">
        <title>Bacillus phenotypic plasticity.</title>
        <authorList>
            <person name="Hurtado E."/>
        </authorList>
    </citation>
    <scope>NUCLEOTIDE SEQUENCE [LARGE SCALE GENOMIC DNA]</scope>
    <source>
        <strain evidence="9 12">427</strain>
    </source>
</reference>
<evidence type="ECO:0000256" key="3">
    <source>
        <dbReference type="ARBA" id="ARBA00022475"/>
    </source>
</evidence>
<dbReference type="GO" id="GO:0005886">
    <property type="term" value="C:plasma membrane"/>
    <property type="evidence" value="ECO:0007669"/>
    <property type="project" value="UniProtKB-SubCell"/>
</dbReference>
<evidence type="ECO:0000313" key="12">
    <source>
        <dbReference type="Proteomes" id="UP000324326"/>
    </source>
</evidence>
<evidence type="ECO:0000313" key="10">
    <source>
        <dbReference type="EMBL" id="OMI08010.1"/>
    </source>
</evidence>
<keyword evidence="6 8" id="KW-0472">Membrane</keyword>
<dbReference type="Gene3D" id="1.10.3730.20">
    <property type="match status" value="1"/>
</dbReference>
<evidence type="ECO:0000256" key="8">
    <source>
        <dbReference type="SAM" id="Phobius"/>
    </source>
</evidence>
<dbReference type="AlphaFoldDB" id="A0A1R1QTL8"/>
<feature type="transmembrane region" description="Helical" evidence="8">
    <location>
        <begin position="33"/>
        <end position="51"/>
    </location>
</feature>
<keyword evidence="3" id="KW-1003">Cell membrane</keyword>
<dbReference type="Pfam" id="PF00893">
    <property type="entry name" value="Multi_Drug_Res"/>
    <property type="match status" value="1"/>
</dbReference>
<keyword evidence="11" id="KW-1185">Reference proteome</keyword>
<dbReference type="RefSeq" id="WP_076760622.1">
    <property type="nucleotide sequence ID" value="NZ_CP133085.1"/>
</dbReference>
<proteinExistence type="inferred from homology"/>
<evidence type="ECO:0000256" key="4">
    <source>
        <dbReference type="ARBA" id="ARBA00022692"/>
    </source>
</evidence>